<feature type="domain" description="Phosphatidic acid phosphatase type 2/haloperoxidase" evidence="2">
    <location>
        <begin position="109"/>
        <end position="234"/>
    </location>
</feature>
<dbReference type="Proteomes" id="UP000176854">
    <property type="component" value="Unassembled WGS sequence"/>
</dbReference>
<proteinExistence type="predicted"/>
<dbReference type="EMBL" id="MFJC01000050">
    <property type="protein sequence ID" value="OGG08706.1"/>
    <property type="molecule type" value="Genomic_DNA"/>
</dbReference>
<feature type="transmembrane region" description="Helical" evidence="1">
    <location>
        <begin position="20"/>
        <end position="40"/>
    </location>
</feature>
<organism evidence="3 4">
    <name type="scientific">Candidatus Gottesmanbacteria bacterium RBG_16_43_7</name>
    <dbReference type="NCBI Taxonomy" id="1798373"/>
    <lineage>
        <taxon>Bacteria</taxon>
        <taxon>Candidatus Gottesmaniibacteriota</taxon>
    </lineage>
</organism>
<accession>A0A1F5Z8F1</accession>
<feature type="transmembrane region" description="Helical" evidence="1">
    <location>
        <begin position="104"/>
        <end position="125"/>
    </location>
</feature>
<feature type="transmembrane region" description="Helical" evidence="1">
    <location>
        <begin position="192"/>
        <end position="213"/>
    </location>
</feature>
<dbReference type="Gene3D" id="1.20.144.10">
    <property type="entry name" value="Phosphatidic acid phosphatase type 2/haloperoxidase"/>
    <property type="match status" value="1"/>
</dbReference>
<dbReference type="STRING" id="1798373.A2154_01210"/>
<dbReference type="SUPFAM" id="SSF48317">
    <property type="entry name" value="Acid phosphatase/Vanadium-dependent haloperoxidase"/>
    <property type="match status" value="1"/>
</dbReference>
<sequence length="247" mass="28256">MFMYHKPINNSMHLNFKQIWLTFLFLIFFTVFSILTYNGFFTQVDFDTTVKIQERIDTSSHLRTAYIAGEIMEGSVFLASPGLSVVIIIIITALTVINLKQKKIHFSGLMIPVLFSFLVFAELYGKSVVHHPPPPFFMLKNPITVFPRYFVFEEFSYPSGHAARAVFISIILISITMNQCHNLTIKKKCTSFVSLISLFYMSIVSLSLIYLGHHWASDVIGGVILGFTCAVPVWIIFSRQRYLTEVK</sequence>
<dbReference type="SMART" id="SM00014">
    <property type="entry name" value="acidPPc"/>
    <property type="match status" value="1"/>
</dbReference>
<comment type="caution">
    <text evidence="3">The sequence shown here is derived from an EMBL/GenBank/DDBJ whole genome shotgun (WGS) entry which is preliminary data.</text>
</comment>
<gene>
    <name evidence="3" type="ORF">A2154_01210</name>
</gene>
<keyword evidence="1" id="KW-0812">Transmembrane</keyword>
<name>A0A1F5Z8F1_9BACT</name>
<reference evidence="3 4" key="1">
    <citation type="journal article" date="2016" name="Nat. Commun.">
        <title>Thousands of microbial genomes shed light on interconnected biogeochemical processes in an aquifer system.</title>
        <authorList>
            <person name="Anantharaman K."/>
            <person name="Brown C.T."/>
            <person name="Hug L.A."/>
            <person name="Sharon I."/>
            <person name="Castelle C.J."/>
            <person name="Probst A.J."/>
            <person name="Thomas B.C."/>
            <person name="Singh A."/>
            <person name="Wilkins M.J."/>
            <person name="Karaoz U."/>
            <person name="Brodie E.L."/>
            <person name="Williams K.H."/>
            <person name="Hubbard S.S."/>
            <person name="Banfield J.F."/>
        </authorList>
    </citation>
    <scope>NUCLEOTIDE SEQUENCE [LARGE SCALE GENOMIC DNA]</scope>
</reference>
<dbReference type="PANTHER" id="PTHR14969:SF13">
    <property type="entry name" value="AT30094P"/>
    <property type="match status" value="1"/>
</dbReference>
<feature type="transmembrane region" description="Helical" evidence="1">
    <location>
        <begin position="76"/>
        <end position="97"/>
    </location>
</feature>
<feature type="transmembrane region" description="Helical" evidence="1">
    <location>
        <begin position="162"/>
        <end position="180"/>
    </location>
</feature>
<evidence type="ECO:0000313" key="3">
    <source>
        <dbReference type="EMBL" id="OGG08706.1"/>
    </source>
</evidence>
<evidence type="ECO:0000313" key="4">
    <source>
        <dbReference type="Proteomes" id="UP000176854"/>
    </source>
</evidence>
<keyword evidence="1" id="KW-0472">Membrane</keyword>
<evidence type="ECO:0000256" key="1">
    <source>
        <dbReference type="SAM" id="Phobius"/>
    </source>
</evidence>
<feature type="transmembrane region" description="Helical" evidence="1">
    <location>
        <begin position="219"/>
        <end position="237"/>
    </location>
</feature>
<dbReference type="CDD" id="cd01610">
    <property type="entry name" value="PAP2_like"/>
    <property type="match status" value="1"/>
</dbReference>
<keyword evidence="1" id="KW-1133">Transmembrane helix</keyword>
<dbReference type="InterPro" id="IPR036938">
    <property type="entry name" value="PAP2/HPO_sf"/>
</dbReference>
<dbReference type="InterPro" id="IPR000326">
    <property type="entry name" value="PAP2/HPO"/>
</dbReference>
<dbReference type="Pfam" id="PF01569">
    <property type="entry name" value="PAP2"/>
    <property type="match status" value="1"/>
</dbReference>
<dbReference type="AlphaFoldDB" id="A0A1F5Z8F1"/>
<dbReference type="PANTHER" id="PTHR14969">
    <property type="entry name" value="SPHINGOSINE-1-PHOSPHATE PHOSPHOHYDROLASE"/>
    <property type="match status" value="1"/>
</dbReference>
<protein>
    <recommendedName>
        <fullName evidence="2">Phosphatidic acid phosphatase type 2/haloperoxidase domain-containing protein</fullName>
    </recommendedName>
</protein>
<dbReference type="GO" id="GO:0042392">
    <property type="term" value="F:sphingosine-1-phosphate phosphatase activity"/>
    <property type="evidence" value="ECO:0007669"/>
    <property type="project" value="TreeGrafter"/>
</dbReference>
<evidence type="ECO:0000259" key="2">
    <source>
        <dbReference type="SMART" id="SM00014"/>
    </source>
</evidence>